<dbReference type="Proteomes" id="UP001141806">
    <property type="component" value="Unassembled WGS sequence"/>
</dbReference>
<evidence type="ECO:0000259" key="1">
    <source>
        <dbReference type="PROSITE" id="PS51886"/>
    </source>
</evidence>
<dbReference type="PROSITE" id="PS51886">
    <property type="entry name" value="TLDC"/>
    <property type="match status" value="1"/>
</dbReference>
<dbReference type="OrthoDB" id="289228at2759"/>
<evidence type="ECO:0000313" key="3">
    <source>
        <dbReference type="Proteomes" id="UP001141806"/>
    </source>
</evidence>
<proteinExistence type="predicted"/>
<keyword evidence="3" id="KW-1185">Reference proteome</keyword>
<gene>
    <name evidence="2" type="ORF">NE237_024415</name>
</gene>
<feature type="domain" description="TLDc" evidence="1">
    <location>
        <begin position="287"/>
        <end position="484"/>
    </location>
</feature>
<accession>A0A9Q0HD89</accession>
<sequence length="540" mass="59883">MGASQSTELDRTPDERRQLESEAVAIGALPMLQKAFVKLSDPRTNAISLFSLQECFSFSFNNPTHETTSIPECFPRLLAHLGQAVVDLFFRADKGGVTWNEFVRGYMTCCGRMASSRSLSNLFRLYTMASAKAGNPLNLEFESDEADSKISGFLMPIDVLVLLWVCCVMSQHSRILRASEGKTILDIPDIKHLVLSAVASCANGGQGLDLTDCTISSLEHQLPAGKLHNWVLATIPGLMHCLTQYLHDRLQKCASLKDELGSSHLSIGEISLTEANDAYLLTCGRAWAISLALRSNLSEEILKAPFLKDDNGVFENLLYRSAIHGKGLNRFWSNIEGYHGSLLILVSASSGVAHGGDGNVMRWVIGIQTEQGFENRDVFYGNSGCLYAISPVFCVFSSSGKEKNFVYSHLHRTGRVYEPHPKPVGIAFGGTIGNERIFVDEDFARLTIRHHAFDKSYQPGPLVPNQGFGNVEASIIDVEVWGLAGGKAKEEQNAYKKREQLFTEQRRKVDLKTFGSWEDSPEKMMMDMISNPNQVKREDR</sequence>
<protein>
    <recommendedName>
        <fullName evidence="1">TLDc domain-containing protein</fullName>
    </recommendedName>
</protein>
<dbReference type="PANTHER" id="PTHR23354">
    <property type="entry name" value="NUCLEOLAR PROTEIN 7/ESTROGEN RECEPTOR COACTIVATOR-RELATED"/>
    <property type="match status" value="1"/>
</dbReference>
<reference evidence="2" key="1">
    <citation type="journal article" date="2023" name="Plant J.">
        <title>The genome of the king protea, Protea cynaroides.</title>
        <authorList>
            <person name="Chang J."/>
            <person name="Duong T.A."/>
            <person name="Schoeman C."/>
            <person name="Ma X."/>
            <person name="Roodt D."/>
            <person name="Barker N."/>
            <person name="Li Z."/>
            <person name="Van de Peer Y."/>
            <person name="Mizrachi E."/>
        </authorList>
    </citation>
    <scope>NUCLEOTIDE SEQUENCE</scope>
    <source>
        <tissue evidence="2">Young leaves</tissue>
    </source>
</reference>
<dbReference type="PANTHER" id="PTHR23354:SF104">
    <property type="entry name" value="TLD-DOMAIN CONTAINING NUCLEOLAR PROTEIN"/>
    <property type="match status" value="1"/>
</dbReference>
<dbReference type="AlphaFoldDB" id="A0A9Q0HD89"/>
<dbReference type="SMART" id="SM00584">
    <property type="entry name" value="TLDc"/>
    <property type="match status" value="1"/>
</dbReference>
<dbReference type="InterPro" id="IPR006571">
    <property type="entry name" value="TLDc_dom"/>
</dbReference>
<organism evidence="2 3">
    <name type="scientific">Protea cynaroides</name>
    <dbReference type="NCBI Taxonomy" id="273540"/>
    <lineage>
        <taxon>Eukaryota</taxon>
        <taxon>Viridiplantae</taxon>
        <taxon>Streptophyta</taxon>
        <taxon>Embryophyta</taxon>
        <taxon>Tracheophyta</taxon>
        <taxon>Spermatophyta</taxon>
        <taxon>Magnoliopsida</taxon>
        <taxon>Proteales</taxon>
        <taxon>Proteaceae</taxon>
        <taxon>Protea</taxon>
    </lineage>
</organism>
<evidence type="ECO:0000313" key="2">
    <source>
        <dbReference type="EMBL" id="KAJ4964476.1"/>
    </source>
</evidence>
<comment type="caution">
    <text evidence="2">The sequence shown here is derived from an EMBL/GenBank/DDBJ whole genome shotgun (WGS) entry which is preliminary data.</text>
</comment>
<dbReference type="EMBL" id="JAMYWD010000008">
    <property type="protein sequence ID" value="KAJ4964476.1"/>
    <property type="molecule type" value="Genomic_DNA"/>
</dbReference>
<name>A0A9Q0HD89_9MAGN</name>
<dbReference type="Pfam" id="PF07534">
    <property type="entry name" value="TLD"/>
    <property type="match status" value="1"/>
</dbReference>